<gene>
    <name evidence="2" type="ORF">IAC79_06000</name>
</gene>
<evidence type="ECO:0000313" key="2">
    <source>
        <dbReference type="EMBL" id="HIV09645.1"/>
    </source>
</evidence>
<evidence type="ECO:0000313" key="3">
    <source>
        <dbReference type="Proteomes" id="UP000886845"/>
    </source>
</evidence>
<feature type="chain" id="PRO_5039577589" evidence="1">
    <location>
        <begin position="19"/>
        <end position="344"/>
    </location>
</feature>
<dbReference type="AlphaFoldDB" id="A0A9D1NN04"/>
<keyword evidence="1" id="KW-0732">Signal</keyword>
<comment type="caution">
    <text evidence="2">The sequence shown here is derived from an EMBL/GenBank/DDBJ whole genome shotgun (WGS) entry which is preliminary data.</text>
</comment>
<sequence length="344" mass="35930">MRGWFMMVAAGAAAMASATTVTFSGKTQDRITASAPLAFVSLEPNVGFMATGDAAGDATFLSPNTNIQTGEHGYWTVTFRATEVAIFQTLTLDVGIFNSEGKPQGADTERTATFEATVGGKTVSATHTCMGADPLSNQNNIVTLDFGRVIALGVGDELTVSCKRAEETLGCFFGLKSLSWEDETLTVGAEGLTWPNGAEELTVVFDGGTLTVPSGVTARRLRVVEGGSGTGAIVIASGAALEGADTGEPRVPAFAIPPEVEVRVEAKGALLMDGRLSCPVTAVLGARLGAATENGTLTLDNLTTEGTPMVVQGCLEVYRVWDFAFAEGAVLRRWDGNGYTLRLR</sequence>
<dbReference type="Proteomes" id="UP000886845">
    <property type="component" value="Unassembled WGS sequence"/>
</dbReference>
<dbReference type="EMBL" id="DVOR01000193">
    <property type="protein sequence ID" value="HIV09645.1"/>
    <property type="molecule type" value="Genomic_DNA"/>
</dbReference>
<organism evidence="2 3">
    <name type="scientific">Candidatus Spyradenecus faecavium</name>
    <dbReference type="NCBI Taxonomy" id="2840947"/>
    <lineage>
        <taxon>Bacteria</taxon>
        <taxon>Pseudomonadati</taxon>
        <taxon>Lentisphaerota</taxon>
        <taxon>Lentisphaeria</taxon>
        <taxon>Lentisphaerales</taxon>
        <taxon>Lentisphaeraceae</taxon>
        <taxon>Lentisphaeraceae incertae sedis</taxon>
        <taxon>Candidatus Spyradenecus</taxon>
    </lineage>
</organism>
<evidence type="ECO:0000256" key="1">
    <source>
        <dbReference type="SAM" id="SignalP"/>
    </source>
</evidence>
<feature type="signal peptide" evidence="1">
    <location>
        <begin position="1"/>
        <end position="18"/>
    </location>
</feature>
<accession>A0A9D1NN04</accession>
<reference evidence="2" key="2">
    <citation type="journal article" date="2021" name="PeerJ">
        <title>Extensive microbial diversity within the chicken gut microbiome revealed by metagenomics and culture.</title>
        <authorList>
            <person name="Gilroy R."/>
            <person name="Ravi A."/>
            <person name="Getino M."/>
            <person name="Pursley I."/>
            <person name="Horton D.L."/>
            <person name="Alikhan N.F."/>
            <person name="Baker D."/>
            <person name="Gharbi K."/>
            <person name="Hall N."/>
            <person name="Watson M."/>
            <person name="Adriaenssens E.M."/>
            <person name="Foster-Nyarko E."/>
            <person name="Jarju S."/>
            <person name="Secka A."/>
            <person name="Antonio M."/>
            <person name="Oren A."/>
            <person name="Chaudhuri R.R."/>
            <person name="La Ragione R."/>
            <person name="Hildebrand F."/>
            <person name="Pallen M.J."/>
        </authorList>
    </citation>
    <scope>NUCLEOTIDE SEQUENCE</scope>
    <source>
        <strain evidence="2">35461</strain>
    </source>
</reference>
<protein>
    <submittedName>
        <fullName evidence="2">Uncharacterized protein</fullName>
    </submittedName>
</protein>
<proteinExistence type="predicted"/>
<reference evidence="2" key="1">
    <citation type="submission" date="2020-10" db="EMBL/GenBank/DDBJ databases">
        <authorList>
            <person name="Gilroy R."/>
        </authorList>
    </citation>
    <scope>NUCLEOTIDE SEQUENCE</scope>
    <source>
        <strain evidence="2">35461</strain>
    </source>
</reference>
<name>A0A9D1NN04_9BACT</name>